<evidence type="ECO:0000256" key="4">
    <source>
        <dbReference type="ARBA" id="ARBA00022764"/>
    </source>
</evidence>
<keyword evidence="11" id="KW-1185">Reference proteome</keyword>
<dbReference type="InterPro" id="IPR000923">
    <property type="entry name" value="BlueCu_1"/>
</dbReference>
<keyword evidence="5" id="KW-0249">Electron transport</keyword>
<evidence type="ECO:0000313" key="10">
    <source>
        <dbReference type="EMBL" id="GEP10493.1"/>
    </source>
</evidence>
<reference evidence="10 11" key="1">
    <citation type="submission" date="2019-07" db="EMBL/GenBank/DDBJ databases">
        <title>Whole genome shotgun sequence of Methylobacterium gnaphalii NBRC 107716.</title>
        <authorList>
            <person name="Hosoyama A."/>
            <person name="Uohara A."/>
            <person name="Ohji S."/>
            <person name="Ichikawa N."/>
        </authorList>
    </citation>
    <scope>NUCLEOTIDE SEQUENCE [LARGE SCALE GENOMIC DNA]</scope>
    <source>
        <strain evidence="10 11">NBRC 107716</strain>
    </source>
</reference>
<keyword evidence="4" id="KW-0574">Periplasm</keyword>
<dbReference type="Gene3D" id="2.60.40.420">
    <property type="entry name" value="Cupredoxins - blue copper proteins"/>
    <property type="match status" value="1"/>
</dbReference>
<dbReference type="InterPro" id="IPR028871">
    <property type="entry name" value="BlueCu_1_BS"/>
</dbReference>
<comment type="cofactor">
    <cofactor evidence="7">
        <name>Cu cation</name>
        <dbReference type="ChEBI" id="CHEBI:23378"/>
    </cofactor>
    <text evidence="7">Binds 1 copper ion per subunit.</text>
</comment>
<keyword evidence="6 7" id="KW-0186">Copper</keyword>
<evidence type="ECO:0000256" key="2">
    <source>
        <dbReference type="ARBA" id="ARBA00022448"/>
    </source>
</evidence>
<accession>A0A512JKQ6</accession>
<dbReference type="InterPro" id="IPR008972">
    <property type="entry name" value="Cupredoxin"/>
</dbReference>
<dbReference type="PANTHER" id="PTHR36507">
    <property type="entry name" value="BLL1555 PROTEIN"/>
    <property type="match status" value="1"/>
</dbReference>
<comment type="caution">
    <text evidence="10">The sequence shown here is derived from an EMBL/GenBank/DDBJ whole genome shotgun (WGS) entry which is preliminary data.</text>
</comment>
<feature type="binding site" evidence="7">
    <location>
        <position position="112"/>
    </location>
    <ligand>
        <name>Cu cation</name>
        <dbReference type="ChEBI" id="CHEBI:23378"/>
    </ligand>
</feature>
<dbReference type="SUPFAM" id="SSF49503">
    <property type="entry name" value="Cupredoxins"/>
    <property type="match status" value="1"/>
</dbReference>
<keyword evidence="2" id="KW-0813">Transport</keyword>
<comment type="subcellular location">
    <subcellularLocation>
        <location evidence="1">Periplasm</location>
    </subcellularLocation>
</comment>
<sequence>MRPYVLAACLTVMPLTAAYADAVEVVATPASASGEITEIAIKDMAYGPANVKVKRGTIVRWKNDDEVAHNVQLRGGPAKGWDKAQGPMLNKDESYALKFNEAGSYKYICTPHSIAMKGEVIVE</sequence>
<dbReference type="PROSITE" id="PS00196">
    <property type="entry name" value="COPPER_BLUE"/>
    <property type="match status" value="1"/>
</dbReference>
<dbReference type="Proteomes" id="UP000321750">
    <property type="component" value="Unassembled WGS sequence"/>
</dbReference>
<protein>
    <recommendedName>
        <fullName evidence="9">Blue (type 1) copper domain-containing protein</fullName>
    </recommendedName>
</protein>
<evidence type="ECO:0000313" key="11">
    <source>
        <dbReference type="Proteomes" id="UP000321750"/>
    </source>
</evidence>
<feature type="binding site" evidence="7">
    <location>
        <position position="69"/>
    </location>
    <ligand>
        <name>Cu cation</name>
        <dbReference type="ChEBI" id="CHEBI:23378"/>
    </ligand>
</feature>
<evidence type="ECO:0000256" key="6">
    <source>
        <dbReference type="ARBA" id="ARBA00023008"/>
    </source>
</evidence>
<evidence type="ECO:0000256" key="5">
    <source>
        <dbReference type="ARBA" id="ARBA00022982"/>
    </source>
</evidence>
<gene>
    <name evidence="10" type="ORF">MGN01_23380</name>
</gene>
<feature type="domain" description="Blue (type 1) copper" evidence="9">
    <location>
        <begin position="38"/>
        <end position="123"/>
    </location>
</feature>
<dbReference type="InterPro" id="IPR035668">
    <property type="entry name" value="Amicyanin"/>
</dbReference>
<evidence type="ECO:0000259" key="9">
    <source>
        <dbReference type="Pfam" id="PF00127"/>
    </source>
</evidence>
<dbReference type="Pfam" id="PF00127">
    <property type="entry name" value="Copper-bind"/>
    <property type="match status" value="1"/>
</dbReference>
<dbReference type="RefSeq" id="WP_147046760.1">
    <property type="nucleotide sequence ID" value="NZ_BJZV01000011.1"/>
</dbReference>
<dbReference type="GO" id="GO:0009055">
    <property type="term" value="F:electron transfer activity"/>
    <property type="evidence" value="ECO:0007669"/>
    <property type="project" value="InterPro"/>
</dbReference>
<organism evidence="10 11">
    <name type="scientific">Methylobacterium gnaphalii</name>
    <dbReference type="NCBI Taxonomy" id="1010610"/>
    <lineage>
        <taxon>Bacteria</taxon>
        <taxon>Pseudomonadati</taxon>
        <taxon>Pseudomonadota</taxon>
        <taxon>Alphaproteobacteria</taxon>
        <taxon>Hyphomicrobiales</taxon>
        <taxon>Methylobacteriaceae</taxon>
        <taxon>Methylobacterium</taxon>
    </lineage>
</organism>
<dbReference type="PANTHER" id="PTHR36507:SF1">
    <property type="entry name" value="BLL1555 PROTEIN"/>
    <property type="match status" value="1"/>
</dbReference>
<feature type="chain" id="PRO_5022179205" description="Blue (type 1) copper domain-containing protein" evidence="8">
    <location>
        <begin position="21"/>
        <end position="123"/>
    </location>
</feature>
<evidence type="ECO:0000256" key="1">
    <source>
        <dbReference type="ARBA" id="ARBA00004418"/>
    </source>
</evidence>
<keyword evidence="3 7" id="KW-0479">Metal-binding</keyword>
<dbReference type="GO" id="GO:0005507">
    <property type="term" value="F:copper ion binding"/>
    <property type="evidence" value="ECO:0007669"/>
    <property type="project" value="InterPro"/>
</dbReference>
<dbReference type="OrthoDB" id="9796416at2"/>
<keyword evidence="8" id="KW-0732">Signal</keyword>
<dbReference type="InterPro" id="IPR002386">
    <property type="entry name" value="Amicyanin/Pseudoazurin"/>
</dbReference>
<evidence type="ECO:0000256" key="8">
    <source>
        <dbReference type="SAM" id="SignalP"/>
    </source>
</evidence>
<proteinExistence type="predicted"/>
<dbReference type="PRINTS" id="PR00155">
    <property type="entry name" value="AMICYANIN"/>
</dbReference>
<feature type="signal peptide" evidence="8">
    <location>
        <begin position="1"/>
        <end position="20"/>
    </location>
</feature>
<feature type="binding site" evidence="7">
    <location>
        <position position="109"/>
    </location>
    <ligand>
        <name>Cu cation</name>
        <dbReference type="ChEBI" id="CHEBI:23378"/>
    </ligand>
</feature>
<evidence type="ECO:0000256" key="3">
    <source>
        <dbReference type="ARBA" id="ARBA00022723"/>
    </source>
</evidence>
<dbReference type="EMBL" id="BJZV01000011">
    <property type="protein sequence ID" value="GEP10493.1"/>
    <property type="molecule type" value="Genomic_DNA"/>
</dbReference>
<dbReference type="CDD" id="cd13921">
    <property type="entry name" value="Amicyanin"/>
    <property type="match status" value="1"/>
</dbReference>
<name>A0A512JKQ6_9HYPH</name>
<evidence type="ECO:0000256" key="7">
    <source>
        <dbReference type="PIRSR" id="PIRSR602386-1"/>
    </source>
</evidence>
<dbReference type="GO" id="GO:0042597">
    <property type="term" value="C:periplasmic space"/>
    <property type="evidence" value="ECO:0007669"/>
    <property type="project" value="UniProtKB-SubCell"/>
</dbReference>
<dbReference type="InterPro" id="IPR052721">
    <property type="entry name" value="ET_Amicyanin"/>
</dbReference>
<dbReference type="AlphaFoldDB" id="A0A512JKQ6"/>
<feature type="binding site" evidence="7">
    <location>
        <position position="116"/>
    </location>
    <ligand>
        <name>Cu cation</name>
        <dbReference type="ChEBI" id="CHEBI:23378"/>
    </ligand>
</feature>